<gene>
    <name evidence="1" type="ORF">QFC19_006856</name>
</gene>
<reference evidence="1" key="1">
    <citation type="submission" date="2023-04" db="EMBL/GenBank/DDBJ databases">
        <title>Draft Genome sequencing of Naganishia species isolated from polar environments using Oxford Nanopore Technology.</title>
        <authorList>
            <person name="Leo P."/>
            <person name="Venkateswaran K."/>
        </authorList>
    </citation>
    <scope>NUCLEOTIDE SEQUENCE</scope>
    <source>
        <strain evidence="1">MNA-CCFEE 5261</strain>
    </source>
</reference>
<accession>A0ACC2VEU7</accession>
<evidence type="ECO:0000313" key="1">
    <source>
        <dbReference type="EMBL" id="KAJ9097082.1"/>
    </source>
</evidence>
<evidence type="ECO:0000313" key="2">
    <source>
        <dbReference type="Proteomes" id="UP001241377"/>
    </source>
</evidence>
<comment type="caution">
    <text evidence="1">The sequence shown here is derived from an EMBL/GenBank/DDBJ whole genome shotgun (WGS) entry which is preliminary data.</text>
</comment>
<organism evidence="1 2">
    <name type="scientific">Naganishia cerealis</name>
    <dbReference type="NCBI Taxonomy" id="610337"/>
    <lineage>
        <taxon>Eukaryota</taxon>
        <taxon>Fungi</taxon>
        <taxon>Dikarya</taxon>
        <taxon>Basidiomycota</taxon>
        <taxon>Agaricomycotina</taxon>
        <taxon>Tremellomycetes</taxon>
        <taxon>Filobasidiales</taxon>
        <taxon>Filobasidiaceae</taxon>
        <taxon>Naganishia</taxon>
    </lineage>
</organism>
<protein>
    <submittedName>
        <fullName evidence="1">Uncharacterized protein</fullName>
    </submittedName>
</protein>
<keyword evidence="2" id="KW-1185">Reference proteome</keyword>
<name>A0ACC2VEU7_9TREE</name>
<sequence length="577" mass="65815">MVGKRRRSSWYRPSDLYPLEDALGEPLGCRAQNNWKTKFIVDLPIPVLGRVFLSLHTNDLLQVCLASRMLYLPATVQLYKKIIVTESHELKKLAISQLRLSWVNYGTLIHSSKLALLLRTVHDSTKLADLIRSIIFVDETVCFDVNSSQSVEVSVQRQLVETLQAILTRVRLNELWCLLDGSKMTLSFHAPSLLRLALSVETFEPSAQSQFNFPRLTHLKIYYQRESACLVAGTVELAKLFSLQKLSTLEFEEMHQLSLESLNRANSMLRDQNQTIWPQFFEVLLSSGTKLTLTRLGLDGFINDGGAHLAKLLSNTVDLSHLISLQLNVKETSHLHHSHDDYSSTLLENLTALTPNLRKLATHPTYDCLFCQHSSLIKTLSKNIPDQLSTLFAVVESPTSAYTQAVYDCIGSTQHKLVNLKLLDRSSQVADASAMLQHLMSDDYSWYIRALYYELVLKQSVYKNYFLYDIECISSVINSAGYNHELFSVRTNSVILNDTMVEFVKKNHQRLSRFLIDYFAVEPHCVSPRPVLHLPQLQYLSILGLSIFFTQCNGRRRTQFMLNYGDQYIDLNGLEPL</sequence>
<dbReference type="EMBL" id="JASBWR010000088">
    <property type="protein sequence ID" value="KAJ9097082.1"/>
    <property type="molecule type" value="Genomic_DNA"/>
</dbReference>
<proteinExistence type="predicted"/>
<dbReference type="Proteomes" id="UP001241377">
    <property type="component" value="Unassembled WGS sequence"/>
</dbReference>